<accession>A0A4Q1C5B8</accession>
<dbReference type="RefSeq" id="WP_129049245.1">
    <property type="nucleotide sequence ID" value="NZ_SDHX01000002.1"/>
</dbReference>
<dbReference type="Pfam" id="PF02737">
    <property type="entry name" value="3HCDH_N"/>
    <property type="match status" value="1"/>
</dbReference>
<dbReference type="OrthoDB" id="9771883at2"/>
<dbReference type="SUPFAM" id="SSF51735">
    <property type="entry name" value="NAD(P)-binding Rossmann-fold domains"/>
    <property type="match status" value="1"/>
</dbReference>
<dbReference type="GO" id="GO:0008691">
    <property type="term" value="F:3-hydroxybutyryl-CoA dehydrogenase activity"/>
    <property type="evidence" value="ECO:0007669"/>
    <property type="project" value="TreeGrafter"/>
</dbReference>
<sequence length="207" mass="21965">MSHAVSLHPWFPPPPAGTPPPKPLRAIGIVGVEKTSTGIAHWCATKGLGVMMHDLEAGALTHAVENVRNLFRAAEERNEITHAAAHKAMGGISITTGLEDLEFCDIIIETVTEDIASKRARFERFGKLMPKEMVLASCASGTGLAEISGATPAPERLIGLKFFDPVGETAQVQVTLAPATSRETAERVLAFVTALGRQPLLQGPAKS</sequence>
<evidence type="ECO:0000313" key="3">
    <source>
        <dbReference type="Proteomes" id="UP000290218"/>
    </source>
</evidence>
<keyword evidence="3" id="KW-1185">Reference proteome</keyword>
<dbReference type="PANTHER" id="PTHR48075:SF5">
    <property type="entry name" value="3-HYDROXYBUTYRYL-COA DEHYDROGENASE"/>
    <property type="match status" value="1"/>
</dbReference>
<organism evidence="2 3">
    <name type="scientific">Oleiharenicola lentus</name>
    <dbReference type="NCBI Taxonomy" id="2508720"/>
    <lineage>
        <taxon>Bacteria</taxon>
        <taxon>Pseudomonadati</taxon>
        <taxon>Verrucomicrobiota</taxon>
        <taxon>Opitutia</taxon>
        <taxon>Opitutales</taxon>
        <taxon>Opitutaceae</taxon>
        <taxon>Oleiharenicola</taxon>
    </lineage>
</organism>
<comment type="caution">
    <text evidence="2">The sequence shown here is derived from an EMBL/GenBank/DDBJ whole genome shotgun (WGS) entry which is preliminary data.</text>
</comment>
<dbReference type="GO" id="GO:0070403">
    <property type="term" value="F:NAD+ binding"/>
    <property type="evidence" value="ECO:0007669"/>
    <property type="project" value="InterPro"/>
</dbReference>
<name>A0A4Q1C5B8_9BACT</name>
<feature type="domain" description="3-hydroxyacyl-CoA dehydrogenase NAD binding" evidence="1">
    <location>
        <begin position="27"/>
        <end position="200"/>
    </location>
</feature>
<dbReference type="Proteomes" id="UP000290218">
    <property type="component" value="Unassembled WGS sequence"/>
</dbReference>
<evidence type="ECO:0000313" key="2">
    <source>
        <dbReference type="EMBL" id="RXK53513.1"/>
    </source>
</evidence>
<dbReference type="GO" id="GO:0006635">
    <property type="term" value="P:fatty acid beta-oxidation"/>
    <property type="evidence" value="ECO:0007669"/>
    <property type="project" value="TreeGrafter"/>
</dbReference>
<dbReference type="InterPro" id="IPR036291">
    <property type="entry name" value="NAD(P)-bd_dom_sf"/>
</dbReference>
<dbReference type="PANTHER" id="PTHR48075">
    <property type="entry name" value="3-HYDROXYACYL-COA DEHYDROGENASE FAMILY PROTEIN"/>
    <property type="match status" value="1"/>
</dbReference>
<evidence type="ECO:0000259" key="1">
    <source>
        <dbReference type="Pfam" id="PF02737"/>
    </source>
</evidence>
<dbReference type="AlphaFoldDB" id="A0A4Q1C5B8"/>
<protein>
    <recommendedName>
        <fullName evidence="1">3-hydroxyacyl-CoA dehydrogenase NAD binding domain-containing protein</fullName>
    </recommendedName>
</protein>
<proteinExistence type="predicted"/>
<dbReference type="InterPro" id="IPR006176">
    <property type="entry name" value="3-OHacyl-CoA_DH_NAD-bd"/>
</dbReference>
<reference evidence="2 3" key="1">
    <citation type="submission" date="2019-01" db="EMBL/GenBank/DDBJ databases">
        <title>Lacunisphaera sp. strain TWA-58.</title>
        <authorList>
            <person name="Chen W.-M."/>
        </authorList>
    </citation>
    <scope>NUCLEOTIDE SEQUENCE [LARGE SCALE GENOMIC DNA]</scope>
    <source>
        <strain evidence="2 3">TWA-58</strain>
    </source>
</reference>
<gene>
    <name evidence="2" type="ORF">ESB00_17625</name>
</gene>
<dbReference type="EMBL" id="SDHX01000002">
    <property type="protein sequence ID" value="RXK53513.1"/>
    <property type="molecule type" value="Genomic_DNA"/>
</dbReference>
<dbReference type="Gene3D" id="3.40.50.720">
    <property type="entry name" value="NAD(P)-binding Rossmann-like Domain"/>
    <property type="match status" value="1"/>
</dbReference>